<proteinExistence type="predicted"/>
<evidence type="ECO:0000313" key="2">
    <source>
        <dbReference type="Proteomes" id="UP001280121"/>
    </source>
</evidence>
<protein>
    <submittedName>
        <fullName evidence="1">Uncharacterized protein</fullName>
    </submittedName>
</protein>
<dbReference type="Proteomes" id="UP001280121">
    <property type="component" value="Unassembled WGS sequence"/>
</dbReference>
<reference evidence="1" key="1">
    <citation type="journal article" date="2023" name="Plant J.">
        <title>Genome sequences and population genomics provide insights into the demographic history, inbreeding, and mutation load of two 'living fossil' tree species of Dipteronia.</title>
        <authorList>
            <person name="Feng Y."/>
            <person name="Comes H.P."/>
            <person name="Chen J."/>
            <person name="Zhu S."/>
            <person name="Lu R."/>
            <person name="Zhang X."/>
            <person name="Li P."/>
            <person name="Qiu J."/>
            <person name="Olsen K.M."/>
            <person name="Qiu Y."/>
        </authorList>
    </citation>
    <scope>NUCLEOTIDE SEQUENCE</scope>
    <source>
        <strain evidence="1">KIB01</strain>
    </source>
</reference>
<sequence>MEKIHGHIPDHLILDLLRRLPAKSLIKPSYGIHGHEDTRLHVSSHVKISSDDNRYGFLYGFGCDHSTDDYMIVGSFHNHFRPMVEIYYRKTDSWLQIKLFPLDFWLAQITDRVFREWSSVLTRTIYSQYGIL</sequence>
<keyword evidence="2" id="KW-1185">Reference proteome</keyword>
<evidence type="ECO:0000313" key="1">
    <source>
        <dbReference type="EMBL" id="KAK2646487.1"/>
    </source>
</evidence>
<name>A0AAD9WXZ0_9ROSI</name>
<accession>A0AAD9WXZ0</accession>
<comment type="caution">
    <text evidence="1">The sequence shown here is derived from an EMBL/GenBank/DDBJ whole genome shotgun (WGS) entry which is preliminary data.</text>
</comment>
<dbReference type="EMBL" id="JANJYI010000006">
    <property type="protein sequence ID" value="KAK2646487.1"/>
    <property type="molecule type" value="Genomic_DNA"/>
</dbReference>
<dbReference type="AlphaFoldDB" id="A0AAD9WXZ0"/>
<organism evidence="1 2">
    <name type="scientific">Dipteronia dyeriana</name>
    <dbReference type="NCBI Taxonomy" id="168575"/>
    <lineage>
        <taxon>Eukaryota</taxon>
        <taxon>Viridiplantae</taxon>
        <taxon>Streptophyta</taxon>
        <taxon>Embryophyta</taxon>
        <taxon>Tracheophyta</taxon>
        <taxon>Spermatophyta</taxon>
        <taxon>Magnoliopsida</taxon>
        <taxon>eudicotyledons</taxon>
        <taxon>Gunneridae</taxon>
        <taxon>Pentapetalae</taxon>
        <taxon>rosids</taxon>
        <taxon>malvids</taxon>
        <taxon>Sapindales</taxon>
        <taxon>Sapindaceae</taxon>
        <taxon>Hippocastanoideae</taxon>
        <taxon>Acereae</taxon>
        <taxon>Dipteronia</taxon>
    </lineage>
</organism>
<gene>
    <name evidence="1" type="ORF">Ddye_021682</name>
</gene>